<evidence type="ECO:0000256" key="1">
    <source>
        <dbReference type="SAM" id="MobiDB-lite"/>
    </source>
</evidence>
<organism evidence="2 3">
    <name type="scientific">Pedobacter endophyticus</name>
    <dbReference type="NCBI Taxonomy" id="2789740"/>
    <lineage>
        <taxon>Bacteria</taxon>
        <taxon>Pseudomonadati</taxon>
        <taxon>Bacteroidota</taxon>
        <taxon>Sphingobacteriia</taxon>
        <taxon>Sphingobacteriales</taxon>
        <taxon>Sphingobacteriaceae</taxon>
        <taxon>Pedobacter</taxon>
    </lineage>
</organism>
<protein>
    <submittedName>
        <fullName evidence="2">Uncharacterized protein</fullName>
    </submittedName>
</protein>
<evidence type="ECO:0000313" key="2">
    <source>
        <dbReference type="EMBL" id="QPH40544.1"/>
    </source>
</evidence>
<proteinExistence type="predicted"/>
<reference evidence="2 3" key="1">
    <citation type="submission" date="2020-11" db="EMBL/GenBank/DDBJ databases">
        <title>Pedobacter endophytica, an endophytic bacteria isolated form Carex pumila.</title>
        <authorList>
            <person name="Peng Y."/>
            <person name="Jiang L."/>
            <person name="Lee J."/>
        </authorList>
    </citation>
    <scope>NUCLEOTIDE SEQUENCE [LARGE SCALE GENOMIC DNA]</scope>
    <source>
        <strain evidence="2 3">JBR3-12</strain>
    </source>
</reference>
<feature type="region of interest" description="Disordered" evidence="1">
    <location>
        <begin position="1"/>
        <end position="22"/>
    </location>
</feature>
<dbReference type="RefSeq" id="WP_196099998.1">
    <property type="nucleotide sequence ID" value="NZ_CP064939.1"/>
</dbReference>
<evidence type="ECO:0000313" key="3">
    <source>
        <dbReference type="Proteomes" id="UP000594759"/>
    </source>
</evidence>
<dbReference type="KEGG" id="pex:IZT61_04485"/>
<dbReference type="Proteomes" id="UP000594759">
    <property type="component" value="Chromosome"/>
</dbReference>
<keyword evidence="3" id="KW-1185">Reference proteome</keyword>
<dbReference type="EMBL" id="CP064939">
    <property type="protein sequence ID" value="QPH40544.1"/>
    <property type="molecule type" value="Genomic_DNA"/>
</dbReference>
<accession>A0A7S9L143</accession>
<name>A0A7S9L143_9SPHI</name>
<sequence>MTSANAAGREKKKKDKWEEPEHFGQTNRIIMRNYQILKPLCNEKGYPVSNGKLRDEGFEFDL</sequence>
<gene>
    <name evidence="2" type="ORF">IZT61_04485</name>
</gene>
<dbReference type="AlphaFoldDB" id="A0A7S9L143"/>